<feature type="compositionally biased region" description="Basic and acidic residues" evidence="4">
    <location>
        <begin position="220"/>
        <end position="232"/>
    </location>
</feature>
<reference evidence="6" key="1">
    <citation type="submission" date="2024-02" db="EMBL/GenBank/DDBJ databases">
        <authorList>
            <consortium name="ELIXIR-Norway"/>
            <consortium name="Elixir Norway"/>
        </authorList>
    </citation>
    <scope>NUCLEOTIDE SEQUENCE</scope>
</reference>
<feature type="region of interest" description="Disordered" evidence="4">
    <location>
        <begin position="512"/>
        <end position="562"/>
    </location>
</feature>
<evidence type="ECO:0000256" key="1">
    <source>
        <dbReference type="ARBA" id="ARBA00022860"/>
    </source>
</evidence>
<evidence type="ECO:0000256" key="3">
    <source>
        <dbReference type="ARBA" id="ARBA00024378"/>
    </source>
</evidence>
<gene>
    <name evidence="6" type="ORF">CSSPTR1EN2_LOCUS2595</name>
</gene>
<organism evidence="6 7">
    <name type="scientific">Sphagnum troendelagicum</name>
    <dbReference type="NCBI Taxonomy" id="128251"/>
    <lineage>
        <taxon>Eukaryota</taxon>
        <taxon>Viridiplantae</taxon>
        <taxon>Streptophyta</taxon>
        <taxon>Embryophyta</taxon>
        <taxon>Bryophyta</taxon>
        <taxon>Sphagnophytina</taxon>
        <taxon>Sphagnopsida</taxon>
        <taxon>Sphagnales</taxon>
        <taxon>Sphagnaceae</taxon>
        <taxon>Sphagnum</taxon>
    </lineage>
</organism>
<protein>
    <recommendedName>
        <fullName evidence="5">DUF4005 domain-containing protein</fullName>
    </recommendedName>
</protein>
<dbReference type="EMBL" id="OZ019902">
    <property type="protein sequence ID" value="CAK9194576.1"/>
    <property type="molecule type" value="Genomic_DNA"/>
</dbReference>
<dbReference type="PROSITE" id="PS50096">
    <property type="entry name" value="IQ"/>
    <property type="match status" value="2"/>
</dbReference>
<evidence type="ECO:0000313" key="7">
    <source>
        <dbReference type="Proteomes" id="UP001497512"/>
    </source>
</evidence>
<dbReference type="InterPro" id="IPR025064">
    <property type="entry name" value="DUF4005"/>
</dbReference>
<evidence type="ECO:0000256" key="4">
    <source>
        <dbReference type="SAM" id="MobiDB-lite"/>
    </source>
</evidence>
<accession>A0ABP0TEL3</accession>
<feature type="region of interest" description="Disordered" evidence="4">
    <location>
        <begin position="183"/>
        <end position="234"/>
    </location>
</feature>
<dbReference type="PANTHER" id="PTHR32295:SF6">
    <property type="entry name" value="PROTEIN IQ-DOMAIN 18"/>
    <property type="match status" value="1"/>
</dbReference>
<evidence type="ECO:0000313" key="6">
    <source>
        <dbReference type="EMBL" id="CAK9194576.1"/>
    </source>
</evidence>
<evidence type="ECO:0000256" key="2">
    <source>
        <dbReference type="ARBA" id="ARBA00024341"/>
    </source>
</evidence>
<dbReference type="Pfam" id="PF13178">
    <property type="entry name" value="DUF4005"/>
    <property type="match status" value="1"/>
</dbReference>
<keyword evidence="7" id="KW-1185">Reference proteome</keyword>
<sequence>MGKANPSKWLKAVKNNKWRSNFSLSSTTTTPVPTPLPLPTTVVDHKSNTIPKVVEQEEEQSERTFSDAELTAQGDQAFNVVDEFHKEDSSQLKTGAGNVQLHANGKVLGGAAAVSREEWAAIKIQQAFRSHLVRVESVAMKGLVRLQALVRGHTVRRQAATTLRAMEALVRVQARVRARQVRMSEDGRAVQQQQMRQRRQLLSRPSKTGTEGNWTTGQDNKAKQQIREEAARKRERAMAYAFSQQLKRSTPQRNMLFIDSEPDQPHWGWSWMDRWMAARPWENQNLDPLKDGCCQAIPSMKSSLEARTKHVDKHVVVDSGTGDMRLKVGGGGKSSTKKGEEKQHKDSLASQLPTVQCTGKDEAIPLPLPSPPCLPAAVSMPPKGPTSTDQTTTLPMTAVQTLPLSADASFSLAVDENTGVTLPPPPEHLSSLKVPLPSDDLLPSETYALKNMTTNEKTQSYKQRSLNDIANNAKVSVVVENGEIDLPASFKPTTSRYMAATESAKAKFRLLGSSRNQIEGGEEASASPRRHKKQFSFTDQASSSPRTAATTTPIPRTKSISQEQASLPGVVLFKEKLDDFTGNFESQIRRKSLGAGDQAKGTMKWR</sequence>
<dbReference type="InterPro" id="IPR000048">
    <property type="entry name" value="IQ_motif_EF-hand-BS"/>
</dbReference>
<dbReference type="Proteomes" id="UP001497512">
    <property type="component" value="Chromosome 10"/>
</dbReference>
<dbReference type="PANTHER" id="PTHR32295">
    <property type="entry name" value="IQ-DOMAIN 5-RELATED"/>
    <property type="match status" value="1"/>
</dbReference>
<dbReference type="Pfam" id="PF00612">
    <property type="entry name" value="IQ"/>
    <property type="match status" value="1"/>
</dbReference>
<feature type="domain" description="DUF4005" evidence="5">
    <location>
        <begin position="488"/>
        <end position="544"/>
    </location>
</feature>
<feature type="region of interest" description="Disordered" evidence="4">
    <location>
        <begin position="322"/>
        <end position="349"/>
    </location>
</feature>
<comment type="subunit">
    <text evidence="3">Binds to multiple calmodulin (CaM) in the presence of Ca(2+) and CaM-like proteins.</text>
</comment>
<feature type="compositionally biased region" description="Low complexity" evidence="4">
    <location>
        <begin position="541"/>
        <end position="557"/>
    </location>
</feature>
<comment type="similarity">
    <text evidence="2">Belongs to the IQD family.</text>
</comment>
<feature type="compositionally biased region" description="Polar residues" evidence="4">
    <location>
        <begin position="203"/>
        <end position="219"/>
    </location>
</feature>
<keyword evidence="1" id="KW-0112">Calmodulin-binding</keyword>
<name>A0ABP0TEL3_9BRYO</name>
<evidence type="ECO:0000259" key="5">
    <source>
        <dbReference type="Pfam" id="PF13178"/>
    </source>
</evidence>
<proteinExistence type="inferred from homology"/>
<feature type="compositionally biased region" description="Basic and acidic residues" evidence="4">
    <location>
        <begin position="337"/>
        <end position="347"/>
    </location>
</feature>
<feature type="region of interest" description="Disordered" evidence="4">
    <location>
        <begin position="584"/>
        <end position="606"/>
    </location>
</feature>